<protein>
    <recommendedName>
        <fullName evidence="6">Iron-sulfur cluster carrier protein</fullName>
    </recommendedName>
</protein>
<keyword evidence="6" id="KW-0378">Hydrolase</keyword>
<evidence type="ECO:0000256" key="1">
    <source>
        <dbReference type="ARBA" id="ARBA00022723"/>
    </source>
</evidence>
<dbReference type="GO" id="GO:0046872">
    <property type="term" value="F:metal ion binding"/>
    <property type="evidence" value="ECO:0007669"/>
    <property type="project" value="UniProtKB-KW"/>
</dbReference>
<comment type="similarity">
    <text evidence="6">Belongs to the Mrp/NBP35 ATP-binding proteins family.</text>
</comment>
<comment type="subunit">
    <text evidence="6">Homodimer.</text>
</comment>
<dbReference type="PANTHER" id="PTHR23264:SF19">
    <property type="entry name" value="CYTOSOLIC FE-S CLUSTER ASSEMBLY FACTOR NUBP2"/>
    <property type="match status" value="1"/>
</dbReference>
<sequence length="274" mass="30429">MDFEKANTNEYTNIKKVIAIMSGKGGVGKSSVTSLLAVSLIKKGFKVGILDGDMGGTSIPKIFGITGEKSNTSSKGIEPVTTPSGIKVMSLSFLMEKEDSPVIWRGLLISKTLRQFYTDFLWGDLDYLLIDFPPGTSDLPLTMIHSLPGGWHNNCFVPARSCKPGYRARIRNHGHSCMIVKKSADMAKRMDVPILGIIENMSYYECPDCKKRINIFGKSKTEKISKEMRIELIAHMPIDPKLAELCDEGAIEEYYNINRALVNLLSDEVLKKLS</sequence>
<dbReference type="InterPro" id="IPR027417">
    <property type="entry name" value="P-loop_NTPase"/>
</dbReference>
<keyword evidence="1 6" id="KW-0479">Metal-binding</keyword>
<keyword evidence="4 6" id="KW-0408">Iron</keyword>
<evidence type="ECO:0000256" key="3">
    <source>
        <dbReference type="ARBA" id="ARBA00022840"/>
    </source>
</evidence>
<evidence type="ECO:0000256" key="5">
    <source>
        <dbReference type="ARBA" id="ARBA00023014"/>
    </source>
</evidence>
<dbReference type="HAMAP" id="MF_02040">
    <property type="entry name" value="Mrp_NBP35"/>
    <property type="match status" value="1"/>
</dbReference>
<dbReference type="GO" id="GO:0016887">
    <property type="term" value="F:ATP hydrolysis activity"/>
    <property type="evidence" value="ECO:0007669"/>
    <property type="project" value="UniProtKB-UniRule"/>
</dbReference>
<dbReference type="AlphaFoldDB" id="Q9L3Q4"/>
<dbReference type="InterPro" id="IPR019591">
    <property type="entry name" value="Mrp/NBP35_ATP-bd"/>
</dbReference>
<comment type="function">
    <text evidence="6">Binds and transfers iron-sulfur (Fe-S) clusters to target apoproteins. Can hydrolyze ATP.</text>
</comment>
<dbReference type="GO" id="GO:0051536">
    <property type="term" value="F:iron-sulfur cluster binding"/>
    <property type="evidence" value="ECO:0007669"/>
    <property type="project" value="UniProtKB-UniRule"/>
</dbReference>
<accession>Q9L3Q4</accession>
<name>Q9L3Q4_PEPAC</name>
<evidence type="ECO:0000256" key="6">
    <source>
        <dbReference type="HAMAP-Rule" id="MF_02040"/>
    </source>
</evidence>
<feature type="binding site" evidence="6">
    <location>
        <begin position="23"/>
        <end position="30"/>
    </location>
    <ligand>
        <name>ATP</name>
        <dbReference type="ChEBI" id="CHEBI:30616"/>
    </ligand>
</feature>
<dbReference type="GO" id="GO:0005829">
    <property type="term" value="C:cytosol"/>
    <property type="evidence" value="ECO:0007669"/>
    <property type="project" value="TreeGrafter"/>
</dbReference>
<dbReference type="CDD" id="cd02037">
    <property type="entry name" value="Mrp_NBP35"/>
    <property type="match status" value="1"/>
</dbReference>
<dbReference type="Gene3D" id="3.40.50.300">
    <property type="entry name" value="P-loop containing nucleotide triphosphate hydrolases"/>
    <property type="match status" value="1"/>
</dbReference>
<dbReference type="EMBL" id="AJ271724">
    <property type="protein sequence ID" value="CAB71141.1"/>
    <property type="molecule type" value="Genomic_DNA"/>
</dbReference>
<dbReference type="GO" id="GO:0140663">
    <property type="term" value="F:ATP-dependent FeS chaperone activity"/>
    <property type="evidence" value="ECO:0007669"/>
    <property type="project" value="InterPro"/>
</dbReference>
<evidence type="ECO:0000256" key="2">
    <source>
        <dbReference type="ARBA" id="ARBA00022741"/>
    </source>
</evidence>
<dbReference type="InterPro" id="IPR000808">
    <property type="entry name" value="Mrp-like_CS"/>
</dbReference>
<evidence type="ECO:0000313" key="7">
    <source>
        <dbReference type="EMBL" id="CAB71141.1"/>
    </source>
</evidence>
<dbReference type="Pfam" id="PF10609">
    <property type="entry name" value="ParA"/>
    <property type="match status" value="1"/>
</dbReference>
<dbReference type="InterPro" id="IPR033756">
    <property type="entry name" value="YlxH/NBP35"/>
</dbReference>
<dbReference type="GO" id="GO:0005524">
    <property type="term" value="F:ATP binding"/>
    <property type="evidence" value="ECO:0007669"/>
    <property type="project" value="UniProtKB-UniRule"/>
</dbReference>
<reference evidence="7" key="1">
    <citation type="submission" date="2000-01" db="EMBL/GenBank/DDBJ databases">
        <title>A selenocysteine-containing peroxiredoxin from the strictly anaerobic organism Eubacterium acidaminophilum.</title>
        <authorList>
            <person name="Soehling B."/>
            <person name="Parther T."/>
            <person name="Ruecknagel K.P."/>
            <person name="Wagner M."/>
            <person name="Andreesen J.R."/>
        </authorList>
    </citation>
    <scope>NUCLEOTIDE SEQUENCE</scope>
    <source>
        <strain evidence="7">DSMZ 3953</strain>
    </source>
</reference>
<dbReference type="GO" id="GO:0016226">
    <property type="term" value="P:iron-sulfur cluster assembly"/>
    <property type="evidence" value="ECO:0007669"/>
    <property type="project" value="InterPro"/>
</dbReference>
<dbReference type="SUPFAM" id="SSF52540">
    <property type="entry name" value="P-loop containing nucleoside triphosphate hydrolases"/>
    <property type="match status" value="1"/>
</dbReference>
<evidence type="ECO:0000256" key="4">
    <source>
        <dbReference type="ARBA" id="ARBA00023004"/>
    </source>
</evidence>
<organism evidence="7">
    <name type="scientific">Peptoclostridium acidaminophilum</name>
    <name type="common">Eubacterium acidaminophilum</name>
    <dbReference type="NCBI Taxonomy" id="1731"/>
    <lineage>
        <taxon>Bacteria</taxon>
        <taxon>Bacillati</taxon>
        <taxon>Bacillota</taxon>
        <taxon>Clostridia</taxon>
        <taxon>Peptostreptococcales</taxon>
        <taxon>Peptoclostridiaceae</taxon>
        <taxon>Peptoclostridium</taxon>
    </lineage>
</organism>
<keyword evidence="2 6" id="KW-0547">Nucleotide-binding</keyword>
<dbReference type="PROSITE" id="PS01215">
    <property type="entry name" value="MRP"/>
    <property type="match status" value="1"/>
</dbReference>
<keyword evidence="3 6" id="KW-0067">ATP-binding</keyword>
<dbReference type="PANTHER" id="PTHR23264">
    <property type="entry name" value="NUCLEOTIDE-BINDING PROTEIN NBP35 YEAST -RELATED"/>
    <property type="match status" value="1"/>
</dbReference>
<proteinExistence type="inferred from homology"/>
<keyword evidence="5 6" id="KW-0411">Iron-sulfur</keyword>